<feature type="domain" description="AMP-dependent synthetase/ligase" evidence="3">
    <location>
        <begin position="36"/>
        <end position="395"/>
    </location>
</feature>
<feature type="domain" description="AMP-binding enzyme C-terminal" evidence="4">
    <location>
        <begin position="447"/>
        <end position="522"/>
    </location>
</feature>
<dbReference type="GO" id="GO:0005777">
    <property type="term" value="C:peroxisome"/>
    <property type="evidence" value="ECO:0007669"/>
    <property type="project" value="UniProtKB-SubCell"/>
</dbReference>
<dbReference type="GO" id="GO:0046949">
    <property type="term" value="P:fatty-acyl-CoA biosynthetic process"/>
    <property type="evidence" value="ECO:0007669"/>
    <property type="project" value="TreeGrafter"/>
</dbReference>
<dbReference type="STRING" id="7370.A0A1I8MX76"/>
<gene>
    <name evidence="5" type="primary">101888278</name>
    <name evidence="7" type="synonym">LOC101888278</name>
</gene>
<dbReference type="Gene3D" id="3.30.300.30">
    <property type="match status" value="1"/>
</dbReference>
<dbReference type="PANTHER" id="PTHR24096">
    <property type="entry name" value="LONG-CHAIN-FATTY-ACID--COA LIGASE"/>
    <property type="match status" value="1"/>
</dbReference>
<accession>A0A1I8MX76</accession>
<keyword evidence="2" id="KW-0576">Peroxisome</keyword>
<proteinExistence type="predicted"/>
<comment type="subcellular location">
    <subcellularLocation>
        <location evidence="1">Peroxisome</location>
    </subcellularLocation>
</comment>
<keyword evidence="7" id="KW-0436">Ligase</keyword>
<dbReference type="KEGG" id="mde:101888278"/>
<evidence type="ECO:0000256" key="1">
    <source>
        <dbReference type="ARBA" id="ARBA00004275"/>
    </source>
</evidence>
<evidence type="ECO:0000313" key="6">
    <source>
        <dbReference type="Proteomes" id="UP001652621"/>
    </source>
</evidence>
<dbReference type="InterPro" id="IPR042099">
    <property type="entry name" value="ANL_N_sf"/>
</dbReference>
<dbReference type="SUPFAM" id="SSF56801">
    <property type="entry name" value="Acetyl-CoA synthetase-like"/>
    <property type="match status" value="1"/>
</dbReference>
<dbReference type="EnsemblMetazoa" id="MDOA009353-RB">
    <property type="protein sequence ID" value="MDOA009353-PB"/>
    <property type="gene ID" value="MDOA009353"/>
</dbReference>
<dbReference type="FunFam" id="3.40.50.12780:FF:000025">
    <property type="entry name" value="luciferin 4-monooxygenase"/>
    <property type="match status" value="1"/>
</dbReference>
<dbReference type="eggNOG" id="KOG1176">
    <property type="taxonomic scope" value="Eukaryota"/>
</dbReference>
<sequence>MEADKTYFNKETKIWYGPVEEPHFGLDDSIGAVTREAMHRNPDHIMQICHQSGRQITNGEMAELSRRVAVHFGKLELQQTDVVGICAGNSDYIAPLFFGTMFSGLCLSTTDPSFNVKGLEHIYSLTRPKVMFCDGDIYDKIREALLQCGLQETHIYTVRNHRDGVPSILEFFDETNTDEEFRIPSLKHGGYQDAFYLCTSGSTDLPKVVRISHYALLNRVVPQNQGGGQRLLVFSGLYWFVGIGTLVQAAVHCETRVISENPFSPRDFYDIVKHHKITIVASSPSHIPLCLASPQALAASDLSSLRVLLATGKSLPYSLIAKFKAYTPNCRFPILYGMTEVCGAVTRTLIDPSNTVGVLLTNSEIKILDDRGEHLGPNETGEIYIRTKFSSSGYYGNPEGNRLTFVGDGWVRSGDMGYFNDEGQLFIVDRRQDIMKYNNYHFSPSSIEKVIAEIPEVAEVCVVGIPDITFDYLPAAAIIKRHGSSMTASFVCQYVADRMLHFEHLHGGVYFCESLPLTPSGKIIRREVTEMCVKLRNLNK</sequence>
<reference evidence="7" key="2">
    <citation type="submission" date="2025-04" db="UniProtKB">
        <authorList>
            <consortium name="RefSeq"/>
        </authorList>
    </citation>
    <scope>IDENTIFICATION</scope>
    <source>
        <strain evidence="7">Aabys</strain>
    </source>
</reference>
<evidence type="ECO:0000313" key="7">
    <source>
        <dbReference type="RefSeq" id="XP_019894658.1"/>
    </source>
</evidence>
<dbReference type="GeneID" id="101888278"/>
<dbReference type="RefSeq" id="XP_019894658.1">
    <property type="nucleotide sequence ID" value="XM_020039099.1"/>
</dbReference>
<dbReference type="Proteomes" id="UP001652621">
    <property type="component" value="Unplaced"/>
</dbReference>
<dbReference type="AlphaFoldDB" id="A0A1I8MX76"/>
<dbReference type="OrthoDB" id="10253869at2759"/>
<organism evidence="5">
    <name type="scientific">Musca domestica</name>
    <name type="common">House fly</name>
    <dbReference type="NCBI Taxonomy" id="7370"/>
    <lineage>
        <taxon>Eukaryota</taxon>
        <taxon>Metazoa</taxon>
        <taxon>Ecdysozoa</taxon>
        <taxon>Arthropoda</taxon>
        <taxon>Hexapoda</taxon>
        <taxon>Insecta</taxon>
        <taxon>Pterygota</taxon>
        <taxon>Neoptera</taxon>
        <taxon>Endopterygota</taxon>
        <taxon>Diptera</taxon>
        <taxon>Brachycera</taxon>
        <taxon>Muscomorpha</taxon>
        <taxon>Muscoidea</taxon>
        <taxon>Muscidae</taxon>
        <taxon>Musca</taxon>
    </lineage>
</organism>
<dbReference type="PANTHER" id="PTHR24096:SF353">
    <property type="entry name" value="GH16244P-RELATED"/>
    <property type="match status" value="1"/>
</dbReference>
<dbReference type="InterPro" id="IPR025110">
    <property type="entry name" value="AMP-bd_C"/>
</dbReference>
<name>A0A1I8MX76_MUSDO</name>
<evidence type="ECO:0000313" key="5">
    <source>
        <dbReference type="EnsemblMetazoa" id="MDOA009353-PB"/>
    </source>
</evidence>
<evidence type="ECO:0000259" key="3">
    <source>
        <dbReference type="Pfam" id="PF00501"/>
    </source>
</evidence>
<reference evidence="5" key="1">
    <citation type="submission" date="2020-05" db="UniProtKB">
        <authorList>
            <consortium name="EnsemblMetazoa"/>
        </authorList>
    </citation>
    <scope>IDENTIFICATION</scope>
    <source>
        <strain evidence="5">Aabys</strain>
    </source>
</reference>
<dbReference type="Pfam" id="PF13193">
    <property type="entry name" value="AMP-binding_C"/>
    <property type="match status" value="1"/>
</dbReference>
<evidence type="ECO:0000259" key="4">
    <source>
        <dbReference type="Pfam" id="PF13193"/>
    </source>
</evidence>
<protein>
    <submittedName>
        <fullName evidence="7">4-coumarate--CoA ligase 1</fullName>
    </submittedName>
</protein>
<dbReference type="Pfam" id="PF00501">
    <property type="entry name" value="AMP-binding"/>
    <property type="match status" value="1"/>
</dbReference>
<dbReference type="VEuPathDB" id="VectorBase:MDOA009353"/>
<dbReference type="VEuPathDB" id="VectorBase:MDOMA2_001488"/>
<dbReference type="InterPro" id="IPR045851">
    <property type="entry name" value="AMP-bd_C_sf"/>
</dbReference>
<dbReference type="InterPro" id="IPR000873">
    <property type="entry name" value="AMP-dep_synth/lig_dom"/>
</dbReference>
<evidence type="ECO:0000256" key="2">
    <source>
        <dbReference type="ARBA" id="ARBA00023140"/>
    </source>
</evidence>
<dbReference type="Gene3D" id="3.40.50.12780">
    <property type="entry name" value="N-terminal domain of ligase-like"/>
    <property type="match status" value="1"/>
</dbReference>
<dbReference type="GO" id="GO:0004467">
    <property type="term" value="F:long-chain fatty acid-CoA ligase activity"/>
    <property type="evidence" value="ECO:0007669"/>
    <property type="project" value="TreeGrafter"/>
</dbReference>
<keyword evidence="6" id="KW-1185">Reference proteome</keyword>